<evidence type="ECO:0000256" key="4">
    <source>
        <dbReference type="SAM" id="Phobius"/>
    </source>
</evidence>
<keyword evidence="4" id="KW-0812">Transmembrane</keyword>
<feature type="transmembrane region" description="Helical" evidence="4">
    <location>
        <begin position="204"/>
        <end position="225"/>
    </location>
</feature>
<dbReference type="PANTHER" id="PTHR44688">
    <property type="entry name" value="DNA-BINDING TRANSCRIPTIONAL ACTIVATOR DEVR_DOSR"/>
    <property type="match status" value="1"/>
</dbReference>
<feature type="transmembrane region" description="Helical" evidence="4">
    <location>
        <begin position="351"/>
        <end position="372"/>
    </location>
</feature>
<feature type="transmembrane region" description="Helical" evidence="4">
    <location>
        <begin position="324"/>
        <end position="345"/>
    </location>
</feature>
<feature type="transmembrane region" description="Helical" evidence="4">
    <location>
        <begin position="75"/>
        <end position="99"/>
    </location>
</feature>
<feature type="transmembrane region" description="Helical" evidence="4">
    <location>
        <begin position="163"/>
        <end position="183"/>
    </location>
</feature>
<dbReference type="PANTHER" id="PTHR44688:SF16">
    <property type="entry name" value="DNA-BINDING TRANSCRIPTIONAL ACTIVATOR DEVR_DOSR"/>
    <property type="match status" value="1"/>
</dbReference>
<keyword evidence="3" id="KW-0804">Transcription</keyword>
<protein>
    <submittedName>
        <fullName evidence="6">Helix-turn-helix transcriptional regulator</fullName>
    </submittedName>
</protein>
<dbReference type="PRINTS" id="PR00038">
    <property type="entry name" value="HTHLUXR"/>
</dbReference>
<feature type="domain" description="HTH luxR-type" evidence="5">
    <location>
        <begin position="406"/>
        <end position="470"/>
    </location>
</feature>
<dbReference type="CDD" id="cd06170">
    <property type="entry name" value="LuxR_C_like"/>
    <property type="match status" value="1"/>
</dbReference>
<dbReference type="Gene3D" id="1.10.10.10">
    <property type="entry name" value="Winged helix-like DNA-binding domain superfamily/Winged helix DNA-binding domain"/>
    <property type="match status" value="1"/>
</dbReference>
<feature type="transmembrane region" description="Helical" evidence="4">
    <location>
        <begin position="271"/>
        <end position="287"/>
    </location>
</feature>
<dbReference type="InterPro" id="IPR000792">
    <property type="entry name" value="Tscrpt_reg_LuxR_C"/>
</dbReference>
<feature type="transmembrane region" description="Helical" evidence="4">
    <location>
        <begin position="12"/>
        <end position="33"/>
    </location>
</feature>
<dbReference type="SUPFAM" id="SSF46894">
    <property type="entry name" value="C-terminal effector domain of the bipartite response regulators"/>
    <property type="match status" value="1"/>
</dbReference>
<dbReference type="SMART" id="SM00421">
    <property type="entry name" value="HTH_LUXR"/>
    <property type="match status" value="1"/>
</dbReference>
<accession>A0ABU6J228</accession>
<gene>
    <name evidence="6" type="ORF">VJ920_11760</name>
</gene>
<evidence type="ECO:0000256" key="2">
    <source>
        <dbReference type="ARBA" id="ARBA00023125"/>
    </source>
</evidence>
<evidence type="ECO:0000256" key="1">
    <source>
        <dbReference type="ARBA" id="ARBA00023015"/>
    </source>
</evidence>
<feature type="transmembrane region" description="Helical" evidence="4">
    <location>
        <begin position="45"/>
        <end position="68"/>
    </location>
</feature>
<proteinExistence type="predicted"/>
<keyword evidence="4" id="KW-0472">Membrane</keyword>
<evidence type="ECO:0000259" key="5">
    <source>
        <dbReference type="PROSITE" id="PS50043"/>
    </source>
</evidence>
<feature type="transmembrane region" description="Helical" evidence="4">
    <location>
        <begin position="237"/>
        <end position="259"/>
    </location>
</feature>
<dbReference type="RefSeq" id="WP_326455237.1">
    <property type="nucleotide sequence ID" value="NZ_JAYMFH010000024.1"/>
</dbReference>
<keyword evidence="4" id="KW-1133">Transmembrane helix</keyword>
<keyword evidence="2" id="KW-0238">DNA-binding</keyword>
<comment type="caution">
    <text evidence="6">The sequence shown here is derived from an EMBL/GenBank/DDBJ whole genome shotgun (WGS) entry which is preliminary data.</text>
</comment>
<dbReference type="InterPro" id="IPR016032">
    <property type="entry name" value="Sig_transdc_resp-reg_C-effctor"/>
</dbReference>
<dbReference type="EMBL" id="JAYMFH010000024">
    <property type="protein sequence ID" value="MEC4295981.1"/>
    <property type="molecule type" value="Genomic_DNA"/>
</dbReference>
<keyword evidence="1" id="KW-0805">Transcription regulation</keyword>
<feature type="transmembrane region" description="Helical" evidence="4">
    <location>
        <begin position="136"/>
        <end position="157"/>
    </location>
</feature>
<reference evidence="6 7" key="1">
    <citation type="submission" date="2024-01" db="EMBL/GenBank/DDBJ databases">
        <title>novel species in genus Adlercreutzia.</title>
        <authorList>
            <person name="Liu X."/>
        </authorList>
    </citation>
    <scope>NUCLEOTIDE SEQUENCE [LARGE SCALE GENOMIC DNA]</scope>
    <source>
        <strain evidence="6 7">R22</strain>
    </source>
</reference>
<dbReference type="InterPro" id="IPR036388">
    <property type="entry name" value="WH-like_DNA-bd_sf"/>
</dbReference>
<sequence length="470" mass="49992">MGTYREQFAVSSGGAFSAIALTGLWTQQVWIFWLNTAAAAPTGFFPWQGVYLITGLAMLAFAGLALFWRPEGPKLWALDGLAAAAGSAGTLIVVLFLVGVVDGELAGVAKIAATVGYAWAYLRWGQFYGALHIRQAVAYLFTAGIAAALLKFVLLVVPLTAAGVAVVALPVLSLVLCRRALALDAGSAAPKVSAPYLSKGNAGALWKVVAVIAVFSFANASMLSFQAPGESLGGPAVFAAARLVDAALCAGILVLVFGLRKSFDFPQLWKIVLFVLATDFLCELIVPDAGMQALFSGVSLNFIVLFVWLTLADVARHSAFSSSVVFGVGWSCYVLSFYVGSLAASSSQLQGLGGSYVVVLLYAVAMTLAFCLESRDPNIAYIFDDLANRPAASPSDFDDIDGRCEALGASRGLTPREIEVMQLFCKGRTKAYIAETMYVTENTVRSHIKHIYTKLDAHSREDIQKLIDAF</sequence>
<dbReference type="PROSITE" id="PS50043">
    <property type="entry name" value="HTH_LUXR_2"/>
    <property type="match status" value="1"/>
</dbReference>
<keyword evidence="7" id="KW-1185">Reference proteome</keyword>
<evidence type="ECO:0000256" key="3">
    <source>
        <dbReference type="ARBA" id="ARBA00023163"/>
    </source>
</evidence>
<dbReference type="Proteomes" id="UP001343724">
    <property type="component" value="Unassembled WGS sequence"/>
</dbReference>
<feature type="transmembrane region" description="Helical" evidence="4">
    <location>
        <begin position="293"/>
        <end position="312"/>
    </location>
</feature>
<organism evidence="6 7">
    <name type="scientific">Adlercreutzia shanghongiae</name>
    <dbReference type="NCBI Taxonomy" id="3111773"/>
    <lineage>
        <taxon>Bacteria</taxon>
        <taxon>Bacillati</taxon>
        <taxon>Actinomycetota</taxon>
        <taxon>Coriobacteriia</taxon>
        <taxon>Eggerthellales</taxon>
        <taxon>Eggerthellaceae</taxon>
        <taxon>Adlercreutzia</taxon>
    </lineage>
</organism>
<evidence type="ECO:0000313" key="6">
    <source>
        <dbReference type="EMBL" id="MEC4295981.1"/>
    </source>
</evidence>
<evidence type="ECO:0000313" key="7">
    <source>
        <dbReference type="Proteomes" id="UP001343724"/>
    </source>
</evidence>
<feature type="transmembrane region" description="Helical" evidence="4">
    <location>
        <begin position="105"/>
        <end position="124"/>
    </location>
</feature>
<name>A0ABU6J228_9ACTN</name>
<dbReference type="Pfam" id="PF00196">
    <property type="entry name" value="GerE"/>
    <property type="match status" value="1"/>
</dbReference>